<accession>A0ABQ9FZY5</accession>
<evidence type="ECO:0000313" key="2">
    <source>
        <dbReference type="EMBL" id="KAJ8865794.1"/>
    </source>
</evidence>
<gene>
    <name evidence="2" type="ORF">PR048_033316</name>
</gene>
<comment type="caution">
    <text evidence="2">The sequence shown here is derived from an EMBL/GenBank/DDBJ whole genome shotgun (WGS) entry which is preliminary data.</text>
</comment>
<reference evidence="2 3" key="1">
    <citation type="submission" date="2023-02" db="EMBL/GenBank/DDBJ databases">
        <title>LHISI_Scaffold_Assembly.</title>
        <authorList>
            <person name="Stuart O.P."/>
            <person name="Cleave R."/>
            <person name="Magrath M.J.L."/>
            <person name="Mikheyev A.S."/>
        </authorList>
    </citation>
    <scope>NUCLEOTIDE SEQUENCE [LARGE SCALE GENOMIC DNA]</scope>
    <source>
        <strain evidence="2">Daus_M_001</strain>
        <tissue evidence="2">Leg muscle</tissue>
    </source>
</reference>
<sequence length="337" mass="36061">MSGRVKREIPEKAHRPTASSGTIPTFESPVTRPGIEPGSPWWEASRLTSQPPLPLSVSNNHLHLASSIFSCHCDTSLPSSLSGVRLLPGVSSEQPARSQQIKYKPPLRLDLPPSRPHSGPVAVAGFFAGGAILDLLASCSSAPSADEPETLTRFDGGLGSAPISQKLAPRRKKRNVSPAVVVNMCSPEWVNEGRETLRFLTTAPATAPRAGSLLRGMPSQLLGDGSSILDVSNRPFHRTQITVWCSIEQEATDVTQSVIFIGAAVNRVQFPAGPPSGFRHVGIVLDDAAGRRVFSGISSFPVLAFRHWSIRTSLHPLASSPKTSKYDPPKSLHISLS</sequence>
<dbReference type="EMBL" id="JARBHB010000017">
    <property type="protein sequence ID" value="KAJ8865794.1"/>
    <property type="molecule type" value="Genomic_DNA"/>
</dbReference>
<protein>
    <submittedName>
        <fullName evidence="2">Uncharacterized protein</fullName>
    </submittedName>
</protein>
<keyword evidence="3" id="KW-1185">Reference proteome</keyword>
<feature type="region of interest" description="Disordered" evidence="1">
    <location>
        <begin position="1"/>
        <end position="43"/>
    </location>
</feature>
<proteinExistence type="predicted"/>
<evidence type="ECO:0000256" key="1">
    <source>
        <dbReference type="SAM" id="MobiDB-lite"/>
    </source>
</evidence>
<dbReference type="Proteomes" id="UP001159363">
    <property type="component" value="Chromosome 16"/>
</dbReference>
<name>A0ABQ9FZY5_9NEOP</name>
<feature type="compositionally biased region" description="Basic and acidic residues" evidence="1">
    <location>
        <begin position="1"/>
        <end position="14"/>
    </location>
</feature>
<feature type="region of interest" description="Disordered" evidence="1">
    <location>
        <begin position="318"/>
        <end position="337"/>
    </location>
</feature>
<evidence type="ECO:0000313" key="3">
    <source>
        <dbReference type="Proteomes" id="UP001159363"/>
    </source>
</evidence>
<organism evidence="2 3">
    <name type="scientific">Dryococelus australis</name>
    <dbReference type="NCBI Taxonomy" id="614101"/>
    <lineage>
        <taxon>Eukaryota</taxon>
        <taxon>Metazoa</taxon>
        <taxon>Ecdysozoa</taxon>
        <taxon>Arthropoda</taxon>
        <taxon>Hexapoda</taxon>
        <taxon>Insecta</taxon>
        <taxon>Pterygota</taxon>
        <taxon>Neoptera</taxon>
        <taxon>Polyneoptera</taxon>
        <taxon>Phasmatodea</taxon>
        <taxon>Verophasmatodea</taxon>
        <taxon>Anareolatae</taxon>
        <taxon>Phasmatidae</taxon>
        <taxon>Eurycanthinae</taxon>
        <taxon>Dryococelus</taxon>
    </lineage>
</organism>